<dbReference type="AlphaFoldDB" id="A0A0D2BNR9"/>
<evidence type="ECO:0000313" key="5">
    <source>
        <dbReference type="EMBL" id="KIW12774.1"/>
    </source>
</evidence>
<comment type="similarity">
    <text evidence="3">Belongs to the metallo-dependent hydrolases superfamily.</text>
</comment>
<keyword evidence="6" id="KW-1185">Reference proteome</keyword>
<evidence type="ECO:0000256" key="2">
    <source>
        <dbReference type="ARBA" id="ARBA00023239"/>
    </source>
</evidence>
<dbReference type="GO" id="GO:0005829">
    <property type="term" value="C:cytosol"/>
    <property type="evidence" value="ECO:0007669"/>
    <property type="project" value="TreeGrafter"/>
</dbReference>
<organism evidence="5 6">
    <name type="scientific">Exophiala spinifera</name>
    <dbReference type="NCBI Taxonomy" id="91928"/>
    <lineage>
        <taxon>Eukaryota</taxon>
        <taxon>Fungi</taxon>
        <taxon>Dikarya</taxon>
        <taxon>Ascomycota</taxon>
        <taxon>Pezizomycotina</taxon>
        <taxon>Eurotiomycetes</taxon>
        <taxon>Chaetothyriomycetidae</taxon>
        <taxon>Chaetothyriales</taxon>
        <taxon>Herpotrichiellaceae</taxon>
        <taxon>Exophiala</taxon>
    </lineage>
</organism>
<dbReference type="Proteomes" id="UP000053328">
    <property type="component" value="Unassembled WGS sequence"/>
</dbReference>
<dbReference type="STRING" id="91928.A0A0D2BNR9"/>
<sequence length="321" mass="36580">MPVISLEDHFVSEALHASPSVSNLGLHMFPPQVVSKLRDIREGRIDDLNHGGISVQVISAIPSLESPKICRDTNLQISQSVRDFPHRFSGFACLPMMDPAAARTELEYCVEELKFPGALVPNHAGGTFYDAEQYLPFWKKVEELNTLIYIHPTPPDPAHAKFYQGNYSKDLGTMLGMHLWGWHTDVGSHILRLFFSGLFDKCPKLKIAIGHMGEMLPFMKGRIRYAAAQSWLKYERTFDKVWDENLWFTTSMFDMGAMTCLVRSASIDRIMYSVDYPLVPMDDSVDFIRQLRESGLLTEQELEKVLYKNAEQLLGIDIRCE</sequence>
<keyword evidence="1 3" id="KW-0210">Decarboxylase</keyword>
<dbReference type="HOGENOM" id="CLU_039329_5_1_1"/>
<evidence type="ECO:0000256" key="1">
    <source>
        <dbReference type="ARBA" id="ARBA00022793"/>
    </source>
</evidence>
<dbReference type="SUPFAM" id="SSF51556">
    <property type="entry name" value="Metallo-dependent hydrolases"/>
    <property type="match status" value="1"/>
</dbReference>
<feature type="domain" description="Amidohydrolase-related" evidence="4">
    <location>
        <begin position="68"/>
        <end position="316"/>
    </location>
</feature>
<dbReference type="InterPro" id="IPR032466">
    <property type="entry name" value="Metal_Hydrolase"/>
</dbReference>
<dbReference type="GO" id="GO:0016831">
    <property type="term" value="F:carboxy-lyase activity"/>
    <property type="evidence" value="ECO:0007669"/>
    <property type="project" value="UniProtKB-KW"/>
</dbReference>
<proteinExistence type="inferred from homology"/>
<dbReference type="PANTHER" id="PTHR21240">
    <property type="entry name" value="2-AMINO-3-CARBOXYLMUCONATE-6-SEMIALDEHYDE DECARBOXYLASE"/>
    <property type="match status" value="1"/>
</dbReference>
<evidence type="ECO:0000313" key="6">
    <source>
        <dbReference type="Proteomes" id="UP000053328"/>
    </source>
</evidence>
<dbReference type="PANTHER" id="PTHR21240:SF30">
    <property type="entry name" value="AMIDOHYDROLASE-RELATED DOMAIN-CONTAINING PROTEIN-RELATED"/>
    <property type="match status" value="1"/>
</dbReference>
<reference evidence="5 6" key="1">
    <citation type="submission" date="2015-01" db="EMBL/GenBank/DDBJ databases">
        <title>The Genome Sequence of Exophiala spinifera CBS89968.</title>
        <authorList>
            <consortium name="The Broad Institute Genomics Platform"/>
            <person name="Cuomo C."/>
            <person name="de Hoog S."/>
            <person name="Gorbushina A."/>
            <person name="Stielow B."/>
            <person name="Teixiera M."/>
            <person name="Abouelleil A."/>
            <person name="Chapman S.B."/>
            <person name="Priest M."/>
            <person name="Young S.K."/>
            <person name="Wortman J."/>
            <person name="Nusbaum C."/>
            <person name="Birren B."/>
        </authorList>
    </citation>
    <scope>NUCLEOTIDE SEQUENCE [LARGE SCALE GENOMIC DNA]</scope>
    <source>
        <strain evidence="5 6">CBS 89968</strain>
    </source>
</reference>
<dbReference type="InterPro" id="IPR006680">
    <property type="entry name" value="Amidohydro-rel"/>
</dbReference>
<evidence type="ECO:0000259" key="4">
    <source>
        <dbReference type="Pfam" id="PF04909"/>
    </source>
</evidence>
<dbReference type="GO" id="GO:0016787">
    <property type="term" value="F:hydrolase activity"/>
    <property type="evidence" value="ECO:0007669"/>
    <property type="project" value="InterPro"/>
</dbReference>
<dbReference type="GO" id="GO:0019748">
    <property type="term" value="P:secondary metabolic process"/>
    <property type="evidence" value="ECO:0007669"/>
    <property type="project" value="TreeGrafter"/>
</dbReference>
<evidence type="ECO:0000256" key="3">
    <source>
        <dbReference type="RuleBase" id="RU366045"/>
    </source>
</evidence>
<protein>
    <recommendedName>
        <fullName evidence="4">Amidohydrolase-related domain-containing protein</fullName>
    </recommendedName>
</protein>
<dbReference type="EMBL" id="KN847497">
    <property type="protein sequence ID" value="KIW12774.1"/>
    <property type="molecule type" value="Genomic_DNA"/>
</dbReference>
<dbReference type="GeneID" id="27335044"/>
<dbReference type="RefSeq" id="XP_016232990.1">
    <property type="nucleotide sequence ID" value="XM_016382287.1"/>
</dbReference>
<dbReference type="InterPro" id="IPR032465">
    <property type="entry name" value="ACMSD"/>
</dbReference>
<keyword evidence="2 3" id="KW-0456">Lyase</keyword>
<accession>A0A0D2BNR9</accession>
<dbReference type="OrthoDB" id="432010at2759"/>
<name>A0A0D2BNR9_9EURO</name>
<dbReference type="VEuPathDB" id="FungiDB:PV08_07961"/>
<dbReference type="Pfam" id="PF04909">
    <property type="entry name" value="Amidohydro_2"/>
    <property type="match status" value="1"/>
</dbReference>
<gene>
    <name evidence="5" type="ORF">PV08_07961</name>
</gene>
<dbReference type="Gene3D" id="3.20.20.140">
    <property type="entry name" value="Metal-dependent hydrolases"/>
    <property type="match status" value="1"/>
</dbReference>